<dbReference type="InterPro" id="IPR054416">
    <property type="entry name" value="GST_UstS-like_C"/>
</dbReference>
<dbReference type="InterPro" id="IPR036249">
    <property type="entry name" value="Thioredoxin-like_sf"/>
</dbReference>
<dbReference type="Proteomes" id="UP001556367">
    <property type="component" value="Unassembled WGS sequence"/>
</dbReference>
<dbReference type="Pfam" id="PF13417">
    <property type="entry name" value="GST_N_3"/>
    <property type="match status" value="1"/>
</dbReference>
<protein>
    <recommendedName>
        <fullName evidence="5">GST N-terminal domain-containing protein</fullName>
    </recommendedName>
</protein>
<feature type="domain" description="GST N-terminal" evidence="1">
    <location>
        <begin position="21"/>
        <end position="102"/>
    </location>
</feature>
<feature type="domain" description="Glutathione S-transferase UstS-like C-terminal" evidence="2">
    <location>
        <begin position="112"/>
        <end position="248"/>
    </location>
</feature>
<accession>A0ABR3K1J1</accession>
<name>A0ABR3K1J1_9AGAR</name>
<dbReference type="Gene3D" id="1.20.1050.10">
    <property type="match status" value="1"/>
</dbReference>
<dbReference type="PANTHER" id="PTHR42673:SF4">
    <property type="entry name" value="MALEYLACETOACETATE ISOMERASE"/>
    <property type="match status" value="1"/>
</dbReference>
<reference evidence="4" key="1">
    <citation type="submission" date="2024-06" db="EMBL/GenBank/DDBJ databases">
        <title>Multi-omics analyses provide insights into the biosynthesis of the anticancer antibiotic pleurotin in Hohenbuehelia grisea.</title>
        <authorList>
            <person name="Weaver J.A."/>
            <person name="Alberti F."/>
        </authorList>
    </citation>
    <scope>NUCLEOTIDE SEQUENCE [LARGE SCALE GENOMIC DNA]</scope>
    <source>
        <strain evidence="4">T-177</strain>
    </source>
</reference>
<dbReference type="PANTHER" id="PTHR42673">
    <property type="entry name" value="MALEYLACETOACETATE ISOMERASE"/>
    <property type="match status" value="1"/>
</dbReference>
<evidence type="ECO:0000313" key="3">
    <source>
        <dbReference type="EMBL" id="KAL0961283.1"/>
    </source>
</evidence>
<dbReference type="SUPFAM" id="SSF47616">
    <property type="entry name" value="GST C-terminal domain-like"/>
    <property type="match status" value="1"/>
</dbReference>
<evidence type="ECO:0000313" key="4">
    <source>
        <dbReference type="Proteomes" id="UP001556367"/>
    </source>
</evidence>
<evidence type="ECO:0000259" key="1">
    <source>
        <dbReference type="Pfam" id="PF13417"/>
    </source>
</evidence>
<dbReference type="SUPFAM" id="SSF52833">
    <property type="entry name" value="Thioredoxin-like"/>
    <property type="match status" value="1"/>
</dbReference>
<comment type="caution">
    <text evidence="3">The sequence shown here is derived from an EMBL/GenBank/DDBJ whole genome shotgun (WGS) entry which is preliminary data.</text>
</comment>
<evidence type="ECO:0008006" key="5">
    <source>
        <dbReference type="Google" id="ProtNLM"/>
    </source>
</evidence>
<evidence type="ECO:0000259" key="2">
    <source>
        <dbReference type="Pfam" id="PF22041"/>
    </source>
</evidence>
<dbReference type="Gene3D" id="3.40.30.10">
    <property type="entry name" value="Glutaredoxin"/>
    <property type="match status" value="1"/>
</dbReference>
<proteinExistence type="predicted"/>
<dbReference type="InterPro" id="IPR036282">
    <property type="entry name" value="Glutathione-S-Trfase_C_sf"/>
</dbReference>
<dbReference type="Pfam" id="PF22041">
    <property type="entry name" value="GST_C_7"/>
    <property type="match status" value="1"/>
</dbReference>
<organism evidence="3 4">
    <name type="scientific">Hohenbuehelia grisea</name>
    <dbReference type="NCBI Taxonomy" id="104357"/>
    <lineage>
        <taxon>Eukaryota</taxon>
        <taxon>Fungi</taxon>
        <taxon>Dikarya</taxon>
        <taxon>Basidiomycota</taxon>
        <taxon>Agaricomycotina</taxon>
        <taxon>Agaricomycetes</taxon>
        <taxon>Agaricomycetidae</taxon>
        <taxon>Agaricales</taxon>
        <taxon>Pleurotineae</taxon>
        <taxon>Pleurotaceae</taxon>
        <taxon>Hohenbuehelia</taxon>
    </lineage>
</organism>
<keyword evidence="4" id="KW-1185">Reference proteome</keyword>
<dbReference type="EMBL" id="JASNQZ010000001">
    <property type="protein sequence ID" value="KAL0961283.1"/>
    <property type="molecule type" value="Genomic_DNA"/>
</dbReference>
<dbReference type="InterPro" id="IPR004045">
    <property type="entry name" value="Glutathione_S-Trfase_N"/>
</dbReference>
<gene>
    <name evidence="3" type="ORF">HGRIS_006243</name>
</gene>
<sequence>MASQVITFYDISPNPGLEKARSFNTARVRFALNYKGLAFKTVWARYGDVERVCKSIGASPTGTKPNGDPLYTFPVIHDPSTDKLIADGPVIVKYLDDQYPDTPKVIPPGTDALIAAFINAHLISIAPIHAFTVPIFSATFNGEEAVKFRRAREEDFGKKVEDLVPSDPVGRAAEWAKVKAGYDTMDKWLQKSEGPFIMGDTISFADGNIAAFLRTFKNIFGEDSQEWKDMRTWNEGRWENRLHALEKYLVDDWNGSA</sequence>